<sequence>ESAQQGAPAVAVPALALPAGMRQTISAGRRYRDYLPVWDLAASAGFWSAEQQPEERGWVRVEGMTLKAGMFVGQVCGHSMEPQIADGAWCVFRPCPAGSREGRLLLVQLRTGVSDDAAGRFTVKRYHSEGSVTAEGWEHRVIQLQPLNSRYSVIDLQPEDSEDLRIIGEFVRVL</sequence>
<feature type="domain" description="Peptidase S24/S26A/S26B/S26C" evidence="1">
    <location>
        <begin position="36"/>
        <end position="171"/>
    </location>
</feature>
<keyword evidence="3" id="KW-1185">Reference proteome</keyword>
<gene>
    <name evidence="2" type="ORF">E3A20_16700</name>
</gene>
<dbReference type="AlphaFoldDB" id="A0A5C6M4Z9"/>
<dbReference type="InterPro" id="IPR015927">
    <property type="entry name" value="Peptidase_S24_S26A/B/C"/>
</dbReference>
<reference evidence="2 3" key="2">
    <citation type="submission" date="2019-08" db="EMBL/GenBank/DDBJ databases">
        <authorList>
            <person name="Henke P."/>
        </authorList>
    </citation>
    <scope>NUCLEOTIDE SEQUENCE [LARGE SCALE GENOMIC DNA]</scope>
    <source>
        <strain evidence="2">Phe10_nw2017</strain>
    </source>
</reference>
<evidence type="ECO:0000313" key="3">
    <source>
        <dbReference type="Proteomes" id="UP000321083"/>
    </source>
</evidence>
<dbReference type="SUPFAM" id="SSF51306">
    <property type="entry name" value="LexA/Signal peptidase"/>
    <property type="match status" value="1"/>
</dbReference>
<protein>
    <recommendedName>
        <fullName evidence="1">Peptidase S24/S26A/S26B/S26C domain-containing protein</fullName>
    </recommendedName>
</protein>
<dbReference type="InterPro" id="IPR036286">
    <property type="entry name" value="LexA/Signal_pep-like_sf"/>
</dbReference>
<dbReference type="InterPro" id="IPR039418">
    <property type="entry name" value="LexA-like"/>
</dbReference>
<reference evidence="2 3" key="1">
    <citation type="submission" date="2019-08" db="EMBL/GenBank/DDBJ databases">
        <title>100 year-old enigma solved: identification of Planctomyces bekefii, the type genus and species of the phylum Planctomycetes.</title>
        <authorList>
            <person name="Svetlana D.N."/>
            <person name="Overmann J."/>
        </authorList>
    </citation>
    <scope>NUCLEOTIDE SEQUENCE [LARGE SCALE GENOMIC DNA]</scope>
    <source>
        <strain evidence="2">Phe10_nw2017</strain>
    </source>
</reference>
<evidence type="ECO:0000313" key="2">
    <source>
        <dbReference type="EMBL" id="TWW09199.1"/>
    </source>
</evidence>
<dbReference type="EMBL" id="SRHE01000351">
    <property type="protein sequence ID" value="TWW09199.1"/>
    <property type="molecule type" value="Genomic_DNA"/>
</dbReference>
<dbReference type="Proteomes" id="UP000321083">
    <property type="component" value="Unassembled WGS sequence"/>
</dbReference>
<dbReference type="CDD" id="cd06529">
    <property type="entry name" value="S24_LexA-like"/>
    <property type="match status" value="1"/>
</dbReference>
<feature type="non-terminal residue" evidence="2">
    <location>
        <position position="1"/>
    </location>
</feature>
<comment type="caution">
    <text evidence="2">The sequence shown here is derived from an EMBL/GenBank/DDBJ whole genome shotgun (WGS) entry which is preliminary data.</text>
</comment>
<organism evidence="2 3">
    <name type="scientific">Planctomyces bekefii</name>
    <dbReference type="NCBI Taxonomy" id="1653850"/>
    <lineage>
        <taxon>Bacteria</taxon>
        <taxon>Pseudomonadati</taxon>
        <taxon>Planctomycetota</taxon>
        <taxon>Planctomycetia</taxon>
        <taxon>Planctomycetales</taxon>
        <taxon>Planctomycetaceae</taxon>
        <taxon>Planctomyces</taxon>
    </lineage>
</organism>
<evidence type="ECO:0000259" key="1">
    <source>
        <dbReference type="Pfam" id="PF00717"/>
    </source>
</evidence>
<dbReference type="Pfam" id="PF00717">
    <property type="entry name" value="Peptidase_S24"/>
    <property type="match status" value="1"/>
</dbReference>
<name>A0A5C6M4Z9_9PLAN</name>
<accession>A0A5C6M4Z9</accession>
<dbReference type="Gene3D" id="2.10.109.10">
    <property type="entry name" value="Umud Fragment, subunit A"/>
    <property type="match status" value="1"/>
</dbReference>
<proteinExistence type="predicted"/>